<organism evidence="2 3">
    <name type="scientific">Pristionchus pacificus</name>
    <name type="common">Parasitic nematode worm</name>
    <dbReference type="NCBI Taxonomy" id="54126"/>
    <lineage>
        <taxon>Eukaryota</taxon>
        <taxon>Metazoa</taxon>
        <taxon>Ecdysozoa</taxon>
        <taxon>Nematoda</taxon>
        <taxon>Chromadorea</taxon>
        <taxon>Rhabditida</taxon>
        <taxon>Rhabditina</taxon>
        <taxon>Diplogasteromorpha</taxon>
        <taxon>Diplogasteroidea</taxon>
        <taxon>Neodiplogasteridae</taxon>
        <taxon>Pristionchus</taxon>
    </lineage>
</organism>
<feature type="compositionally biased region" description="Low complexity" evidence="1">
    <location>
        <begin position="468"/>
        <end position="481"/>
    </location>
</feature>
<dbReference type="GO" id="GO:0005874">
    <property type="term" value="C:microtubule"/>
    <property type="evidence" value="ECO:0000318"/>
    <property type="project" value="GO_Central"/>
</dbReference>
<feature type="region of interest" description="Disordered" evidence="1">
    <location>
        <begin position="127"/>
        <end position="151"/>
    </location>
</feature>
<dbReference type="OrthoDB" id="1738954at2759"/>
<feature type="compositionally biased region" description="Basic and acidic residues" evidence="1">
    <location>
        <begin position="382"/>
        <end position="395"/>
    </location>
</feature>
<protein>
    <submittedName>
        <fullName evidence="2">Doublecortin domain-containing protein</fullName>
    </submittedName>
</protein>
<dbReference type="GO" id="GO:0005815">
    <property type="term" value="C:microtubule organizing center"/>
    <property type="evidence" value="ECO:0000318"/>
    <property type="project" value="GO_Central"/>
</dbReference>
<proteinExistence type="predicted"/>
<dbReference type="GO" id="GO:0035556">
    <property type="term" value="P:intracellular signal transduction"/>
    <property type="evidence" value="ECO:0007669"/>
    <property type="project" value="InterPro"/>
</dbReference>
<dbReference type="InterPro" id="IPR036572">
    <property type="entry name" value="Doublecortin_dom_sf"/>
</dbReference>
<accession>A0A8R1UCQ1</accession>
<dbReference type="Proteomes" id="UP000005239">
    <property type="component" value="Unassembled WGS sequence"/>
</dbReference>
<evidence type="ECO:0000313" key="3">
    <source>
        <dbReference type="Proteomes" id="UP000005239"/>
    </source>
</evidence>
<accession>A0A2A6B9L7</accession>
<dbReference type="Pfam" id="PF03607">
    <property type="entry name" value="DCX"/>
    <property type="match status" value="1"/>
</dbReference>
<keyword evidence="3" id="KW-1185">Reference proteome</keyword>
<feature type="compositionally biased region" description="Polar residues" evidence="1">
    <location>
        <begin position="221"/>
        <end position="233"/>
    </location>
</feature>
<feature type="compositionally biased region" description="Basic and acidic residues" evidence="1">
    <location>
        <begin position="489"/>
        <end position="502"/>
    </location>
</feature>
<dbReference type="Gene3D" id="3.10.20.230">
    <property type="entry name" value="Doublecortin domain"/>
    <property type="match status" value="1"/>
</dbReference>
<feature type="compositionally biased region" description="Basic and acidic residues" evidence="1">
    <location>
        <begin position="446"/>
        <end position="456"/>
    </location>
</feature>
<feature type="compositionally biased region" description="Polar residues" evidence="1">
    <location>
        <begin position="131"/>
        <end position="149"/>
    </location>
</feature>
<dbReference type="PANTHER" id="PTHR23004:SF11">
    <property type="entry name" value="PROTEIN RPI-1"/>
    <property type="match status" value="1"/>
</dbReference>
<feature type="compositionally biased region" description="Basic and acidic residues" evidence="1">
    <location>
        <begin position="326"/>
        <end position="340"/>
    </location>
</feature>
<name>A0A2A6B9L7_PRIPA</name>
<feature type="compositionally biased region" description="Low complexity" evidence="1">
    <location>
        <begin position="345"/>
        <end position="377"/>
    </location>
</feature>
<dbReference type="CDD" id="cd01617">
    <property type="entry name" value="DCX"/>
    <property type="match status" value="1"/>
</dbReference>
<dbReference type="FunFam" id="3.10.20.230:FF:000022">
    <property type="entry name" value="Double-cortin, putative"/>
    <property type="match status" value="1"/>
</dbReference>
<sequence>MAESGDEVKLERKKNGSVKKKKKVVDGPPPKASDVAGSKKIRVFKNGDIHHHGVKFVVNTRTTSTMQALLDAVNQRIELPYGAKKLYSISGKAVKSIDDLENGKDYIAASNVFTPLPYGETKPGEIRWETPGSSFKATPTGSASTITRSRSTEPIAKSANFLALTDYLANMTEKKKTIRAKSQAPNKLAAPATETTKSDTDIPLVKKKKIVKKSSIAKPASGTNGINGVNGTSKKLVKKETNGEKKMEKKSEKPEKLNNGIASPEKKKVLKKKAAAAAHKDPPRTGTRSGKRVEIKERRESEVSHKAPRSPARSEHSRHSRSASSRRSDTDGESDRDTDRSYNQSRPNNTTSSSGSSSRSSSSSSSSRSSDSSNASRRTLRHGHEEHHKEHEGHHHEKKDHHHDDKKEHHHHEHEKHHGYSDDKKDEKHHDSRGGHHDHEKKHHDGFHNNHEEHHGKEHHHQRERSHSSSSGGSIKSHVSIITRGLPTAHEKRGSYTIERKRTPNGTVHVIHHHSSRHGSPESSRPATSRTDKKRDDHERDEESDNASDSDFFIEAVKFVSEVRVMANVSAPRLSSALGYWQNRANLLNNSGKVITRMSTEMKMNGMAVIELKVVGRCSYLKYLKLQSMKGQELFLNNLPSDIILQVFFSADKNLNAAMRSISRHWNQTIRCKISTFHWKPDFVGTYFSIYFLNKYLRFFRLADWRQFSQPTNLTDHCNLGNSFWNNESLSLCTMQIFQKTYRIEKVHLHGSICLDKNKPEILELLRSGSIDRLTLLPDIVDWHKDIVILNYGFFIEAAKFVSDVKVMSNVSEPLLSSTLEYWQKRANLLNNSGKVTARVSTEKKMNGETVIDLIVSLVT</sequence>
<feature type="compositionally biased region" description="Basic and acidic residues" evidence="1">
    <location>
        <begin position="416"/>
        <end position="438"/>
    </location>
</feature>
<dbReference type="PROSITE" id="PS50309">
    <property type="entry name" value="DC"/>
    <property type="match status" value="1"/>
</dbReference>
<feature type="region of interest" description="Disordered" evidence="1">
    <location>
        <begin position="1"/>
        <end position="35"/>
    </location>
</feature>
<feature type="compositionally biased region" description="Basic and acidic residues" evidence="1">
    <location>
        <begin position="1"/>
        <end position="14"/>
    </location>
</feature>
<reference evidence="2" key="2">
    <citation type="submission" date="2022-06" db="UniProtKB">
        <authorList>
            <consortium name="EnsemblMetazoa"/>
        </authorList>
    </citation>
    <scope>IDENTIFICATION</scope>
    <source>
        <strain evidence="2">PS312</strain>
    </source>
</reference>
<dbReference type="PANTHER" id="PTHR23004">
    <property type="entry name" value="DOUBLECORTIN DOMAIN CONTAINING 2"/>
    <property type="match status" value="1"/>
</dbReference>
<feature type="compositionally biased region" description="Basic and acidic residues" evidence="1">
    <location>
        <begin position="291"/>
        <end position="305"/>
    </location>
</feature>
<dbReference type="InterPro" id="IPR003533">
    <property type="entry name" value="Doublecortin_dom"/>
</dbReference>
<dbReference type="EnsemblMetazoa" id="PPA19402.1">
    <property type="protein sequence ID" value="PPA19402.1"/>
    <property type="gene ID" value="WBGene00108956"/>
</dbReference>
<feature type="region of interest" description="Disordered" evidence="1">
    <location>
        <begin position="178"/>
        <end position="547"/>
    </location>
</feature>
<dbReference type="AlphaFoldDB" id="A0A2A6B9L7"/>
<dbReference type="SUPFAM" id="SSF89837">
    <property type="entry name" value="Doublecortin (DC)"/>
    <property type="match status" value="1"/>
</dbReference>
<feature type="compositionally biased region" description="Basic and acidic residues" evidence="1">
    <location>
        <begin position="238"/>
        <end position="256"/>
    </location>
</feature>
<dbReference type="SMART" id="SM00537">
    <property type="entry name" value="DCX"/>
    <property type="match status" value="1"/>
</dbReference>
<evidence type="ECO:0000313" key="2">
    <source>
        <dbReference type="EnsemblMetazoa" id="PPA19402.1"/>
    </source>
</evidence>
<gene>
    <name evidence="2" type="primary">WBGene00108956</name>
</gene>
<reference evidence="3" key="1">
    <citation type="journal article" date="2008" name="Nat. Genet.">
        <title>The Pristionchus pacificus genome provides a unique perspective on nematode lifestyle and parasitism.</title>
        <authorList>
            <person name="Dieterich C."/>
            <person name="Clifton S.W."/>
            <person name="Schuster L.N."/>
            <person name="Chinwalla A."/>
            <person name="Delehaunty K."/>
            <person name="Dinkelacker I."/>
            <person name="Fulton L."/>
            <person name="Fulton R."/>
            <person name="Godfrey J."/>
            <person name="Minx P."/>
            <person name="Mitreva M."/>
            <person name="Roeseler W."/>
            <person name="Tian H."/>
            <person name="Witte H."/>
            <person name="Yang S.P."/>
            <person name="Wilson R.K."/>
            <person name="Sommer R.J."/>
        </authorList>
    </citation>
    <scope>NUCLEOTIDE SEQUENCE [LARGE SCALE GENOMIC DNA]</scope>
    <source>
        <strain evidence="3">PS312</strain>
    </source>
</reference>
<evidence type="ECO:0000256" key="1">
    <source>
        <dbReference type="SAM" id="MobiDB-lite"/>
    </source>
</evidence>